<feature type="transmembrane region" description="Helical" evidence="2">
    <location>
        <begin position="65"/>
        <end position="83"/>
    </location>
</feature>
<dbReference type="InterPro" id="IPR038765">
    <property type="entry name" value="Papain-like_cys_pep_sf"/>
</dbReference>
<feature type="transmembrane region" description="Helical" evidence="2">
    <location>
        <begin position="130"/>
        <end position="148"/>
    </location>
</feature>
<feature type="domain" description="Transglutaminase-like" evidence="3">
    <location>
        <begin position="494"/>
        <end position="565"/>
    </location>
</feature>
<protein>
    <recommendedName>
        <fullName evidence="3">Transglutaminase-like domain-containing protein</fullName>
    </recommendedName>
</protein>
<proteinExistence type="predicted"/>
<feature type="transmembrane region" description="Helical" evidence="2">
    <location>
        <begin position="20"/>
        <end position="53"/>
    </location>
</feature>
<feature type="transmembrane region" description="Helical" evidence="2">
    <location>
        <begin position="154"/>
        <end position="177"/>
    </location>
</feature>
<keyword evidence="5" id="KW-1185">Reference proteome</keyword>
<dbReference type="PANTHER" id="PTHR42736">
    <property type="entry name" value="PROTEIN-GLUTAMINE GAMMA-GLUTAMYLTRANSFERASE"/>
    <property type="match status" value="1"/>
</dbReference>
<dbReference type="EMBL" id="WTPX01000093">
    <property type="protein sequence ID" value="NNJ26714.1"/>
    <property type="molecule type" value="Genomic_DNA"/>
</dbReference>
<evidence type="ECO:0000256" key="1">
    <source>
        <dbReference type="SAM" id="MobiDB-lite"/>
    </source>
</evidence>
<dbReference type="RefSeq" id="WP_171187985.1">
    <property type="nucleotide sequence ID" value="NZ_WTPX01000093.1"/>
</dbReference>
<organism evidence="4 5">
    <name type="scientific">Alienimonas chondri</name>
    <dbReference type="NCBI Taxonomy" id="2681879"/>
    <lineage>
        <taxon>Bacteria</taxon>
        <taxon>Pseudomonadati</taxon>
        <taxon>Planctomycetota</taxon>
        <taxon>Planctomycetia</taxon>
        <taxon>Planctomycetales</taxon>
        <taxon>Planctomycetaceae</taxon>
        <taxon>Alienimonas</taxon>
    </lineage>
</organism>
<accession>A0ABX1VF68</accession>
<reference evidence="4 5" key="1">
    <citation type="journal article" date="2020" name="Syst. Appl. Microbiol.">
        <title>Alienimonas chondri sp. nov., a novel planctomycete isolated from the biofilm of the red alga Chondrus crispus.</title>
        <authorList>
            <person name="Vitorino I."/>
            <person name="Albuquerque L."/>
            <person name="Wiegand S."/>
            <person name="Kallscheuer N."/>
            <person name="da Costa M.S."/>
            <person name="Lobo-da-Cunha A."/>
            <person name="Jogler C."/>
            <person name="Lage O.M."/>
        </authorList>
    </citation>
    <scope>NUCLEOTIDE SEQUENCE [LARGE SCALE GENOMIC DNA]</scope>
    <source>
        <strain evidence="4 5">LzC2</strain>
    </source>
</reference>
<feature type="transmembrane region" description="Helical" evidence="2">
    <location>
        <begin position="602"/>
        <end position="631"/>
    </location>
</feature>
<sequence>MSETTPHPSPPPPGPRRVTLAAMLLLQAGIFALLSRTLALPAAVAVAAILGALPRRRAAISRARFLIIAGGIGAACLALWRALPHYRPSDMDPAIGALGHALGQWALAGQAVCLFLDWGTDRRGVAKMPAVLPAAGVAVLLSAGDIRATDFERGAFLIAATLFALLSGVYFSVGNPAGGLGLIRPAANERGRWQRRAALLTVAVTIAAFTWGASLTLRRYERTMDRLVRQFLQPEPLAVAAGYGGEARLGDVRERQQFASRSVALRCYAASEPGYLRGQAYYTLAATPEGTRWIGGDEERQRRAADGIAAVLARRGSPLGEDEDRFLFDFTRPPVTGIAPPVADGEEHGAANTPDAVEIWPVQNFRGTAFVPPNTTRFWGPERLLDADEYGLRLTTAVAQPHYAAARGDRRRPPAAGDWDRVAVAVDPADERLLAVPALLTEDAAIQEIADRVFAGSRSPAGHISAVEDYFRANYEYRLGAEIGRSGNPMREFLVRRPAAHCEYFATAATALLRMRGVPARYATGFVASESNPVGDYWLARNEDAHAWCEAWDPARGWVVVEATPSAGVPDGDDGANLFGQLWDAAAATLVRWRQYFAERGWSWLLGALGGWLTTGPGALLVLMLVGLGGWRVRRAITERRAEDPARRAVLGLLKRADRRLARRGLHRAPAESLHAFAQRIAVDLDDPRWGGWYGEVADLLYRPGLTPEAAERFRGSLPALPPVRRRGEAARSPQLPSA</sequence>
<dbReference type="InterPro" id="IPR002931">
    <property type="entry name" value="Transglutaminase-like"/>
</dbReference>
<keyword evidence="2" id="KW-1133">Transmembrane helix</keyword>
<dbReference type="SMART" id="SM00460">
    <property type="entry name" value="TGc"/>
    <property type="match status" value="1"/>
</dbReference>
<evidence type="ECO:0000259" key="3">
    <source>
        <dbReference type="SMART" id="SM00460"/>
    </source>
</evidence>
<keyword evidence="2" id="KW-0812">Transmembrane</keyword>
<dbReference type="SUPFAM" id="SSF54001">
    <property type="entry name" value="Cysteine proteinases"/>
    <property type="match status" value="1"/>
</dbReference>
<name>A0ABX1VF68_9PLAN</name>
<dbReference type="PANTHER" id="PTHR42736:SF1">
    <property type="entry name" value="PROTEIN-GLUTAMINE GAMMA-GLUTAMYLTRANSFERASE"/>
    <property type="match status" value="1"/>
</dbReference>
<feature type="transmembrane region" description="Helical" evidence="2">
    <location>
        <begin position="197"/>
        <end position="217"/>
    </location>
</feature>
<feature type="region of interest" description="Disordered" evidence="1">
    <location>
        <begin position="717"/>
        <end position="739"/>
    </location>
</feature>
<feature type="transmembrane region" description="Helical" evidence="2">
    <location>
        <begin position="95"/>
        <end position="118"/>
    </location>
</feature>
<evidence type="ECO:0000313" key="5">
    <source>
        <dbReference type="Proteomes" id="UP000609651"/>
    </source>
</evidence>
<dbReference type="Pfam" id="PF01841">
    <property type="entry name" value="Transglut_core"/>
    <property type="match status" value="1"/>
</dbReference>
<dbReference type="Gene3D" id="3.10.620.30">
    <property type="match status" value="1"/>
</dbReference>
<keyword evidence="2" id="KW-0472">Membrane</keyword>
<dbReference type="InterPro" id="IPR052901">
    <property type="entry name" value="Bact_TGase-like"/>
</dbReference>
<dbReference type="Proteomes" id="UP000609651">
    <property type="component" value="Unassembled WGS sequence"/>
</dbReference>
<evidence type="ECO:0000256" key="2">
    <source>
        <dbReference type="SAM" id="Phobius"/>
    </source>
</evidence>
<gene>
    <name evidence="4" type="ORF">LzC2_28050</name>
</gene>
<comment type="caution">
    <text evidence="4">The sequence shown here is derived from an EMBL/GenBank/DDBJ whole genome shotgun (WGS) entry which is preliminary data.</text>
</comment>
<evidence type="ECO:0000313" key="4">
    <source>
        <dbReference type="EMBL" id="NNJ26714.1"/>
    </source>
</evidence>